<keyword evidence="3" id="KW-1185">Reference proteome</keyword>
<feature type="compositionally biased region" description="Low complexity" evidence="1">
    <location>
        <begin position="122"/>
        <end position="133"/>
    </location>
</feature>
<dbReference type="EMBL" id="JAPVEB010000003">
    <property type="protein sequence ID" value="KAJ5268662.1"/>
    <property type="molecule type" value="Genomic_DNA"/>
</dbReference>
<protein>
    <recommendedName>
        <fullName evidence="4">CCHC-type domain-containing protein</fullName>
    </recommendedName>
</protein>
<accession>A0ABQ8WFQ2</accession>
<feature type="region of interest" description="Disordered" evidence="1">
    <location>
        <begin position="114"/>
        <end position="133"/>
    </location>
</feature>
<name>A0ABQ8WFQ2_PENCH</name>
<proteinExistence type="predicted"/>
<evidence type="ECO:0008006" key="4">
    <source>
        <dbReference type="Google" id="ProtNLM"/>
    </source>
</evidence>
<evidence type="ECO:0000313" key="3">
    <source>
        <dbReference type="Proteomes" id="UP001220256"/>
    </source>
</evidence>
<dbReference type="Proteomes" id="UP001220256">
    <property type="component" value="Unassembled WGS sequence"/>
</dbReference>
<gene>
    <name evidence="2" type="ORF">N7505_004420</name>
</gene>
<organism evidence="2 3">
    <name type="scientific">Penicillium chrysogenum</name>
    <name type="common">Penicillium notatum</name>
    <dbReference type="NCBI Taxonomy" id="5076"/>
    <lineage>
        <taxon>Eukaryota</taxon>
        <taxon>Fungi</taxon>
        <taxon>Dikarya</taxon>
        <taxon>Ascomycota</taxon>
        <taxon>Pezizomycotina</taxon>
        <taxon>Eurotiomycetes</taxon>
        <taxon>Eurotiomycetidae</taxon>
        <taxon>Eurotiales</taxon>
        <taxon>Aspergillaceae</taxon>
        <taxon>Penicillium</taxon>
        <taxon>Penicillium chrysogenum species complex</taxon>
    </lineage>
</organism>
<sequence length="133" mass="14446">MPGDKGSAAEWCTHCNAGGHTLQQCEYFANYTRGIAIAMQAIAEHSNKIRARKSARERVPGQPTNVVNHPVCSFSNSHIGEIELSPQDVGPFMRFDPLMYLTCANDVYLDKSTASKSPVLPSTNTTNTTSTGK</sequence>
<evidence type="ECO:0000256" key="1">
    <source>
        <dbReference type="SAM" id="MobiDB-lite"/>
    </source>
</evidence>
<reference evidence="2 3" key="1">
    <citation type="journal article" date="2023" name="IMA Fungus">
        <title>Comparative genomic study of the Penicillium genus elucidates a diverse pangenome and 15 lateral gene transfer events.</title>
        <authorList>
            <person name="Petersen C."/>
            <person name="Sorensen T."/>
            <person name="Nielsen M.R."/>
            <person name="Sondergaard T.E."/>
            <person name="Sorensen J.L."/>
            <person name="Fitzpatrick D.A."/>
            <person name="Frisvad J.C."/>
            <person name="Nielsen K.L."/>
        </authorList>
    </citation>
    <scope>NUCLEOTIDE SEQUENCE [LARGE SCALE GENOMIC DNA]</scope>
    <source>
        <strain evidence="2 3">IBT 3361</strain>
    </source>
</reference>
<comment type="caution">
    <text evidence="2">The sequence shown here is derived from an EMBL/GenBank/DDBJ whole genome shotgun (WGS) entry which is preliminary data.</text>
</comment>
<evidence type="ECO:0000313" key="2">
    <source>
        <dbReference type="EMBL" id="KAJ5268662.1"/>
    </source>
</evidence>